<evidence type="ECO:0000256" key="9">
    <source>
        <dbReference type="ARBA" id="ARBA00022691"/>
    </source>
</evidence>
<keyword evidence="7 14" id="KW-0489">Methyltransferase</keyword>
<organism evidence="17 18">
    <name type="scientific">Legionella hackeliae</name>
    <dbReference type="NCBI Taxonomy" id="449"/>
    <lineage>
        <taxon>Bacteria</taxon>
        <taxon>Pseudomonadati</taxon>
        <taxon>Pseudomonadota</taxon>
        <taxon>Gammaproteobacteria</taxon>
        <taxon>Legionellales</taxon>
        <taxon>Legionellaceae</taxon>
        <taxon>Legionella</taxon>
    </lineage>
</organism>
<feature type="binding site" evidence="14">
    <location>
        <position position="269"/>
    </location>
    <ligand>
        <name>S-adenosyl-L-methionine</name>
        <dbReference type="ChEBI" id="CHEBI:59789"/>
    </ligand>
</feature>
<dbReference type="InterPro" id="IPR035926">
    <property type="entry name" value="NusB-like_sf"/>
</dbReference>
<evidence type="ECO:0000256" key="6">
    <source>
        <dbReference type="ARBA" id="ARBA00022552"/>
    </source>
</evidence>
<protein>
    <recommendedName>
        <fullName evidence="4">16S rRNA (cytosine(967)-C(5))-methyltransferase</fullName>
        <ecNumber evidence="4">2.1.1.176</ecNumber>
    </recommendedName>
    <alternativeName>
        <fullName evidence="11">16S rRNA m5C967 methyltransferase</fullName>
    </alternativeName>
    <alternativeName>
        <fullName evidence="12">rRNA (cytosine-C(5)-)-methyltransferase RsmB</fullName>
    </alternativeName>
</protein>
<proteinExistence type="inferred from homology"/>
<dbReference type="SUPFAM" id="SSF48013">
    <property type="entry name" value="NusB-like"/>
    <property type="match status" value="1"/>
</dbReference>
<dbReference type="Pfam" id="PF22458">
    <property type="entry name" value="RsmF-B_ferredox"/>
    <property type="match status" value="1"/>
</dbReference>
<dbReference type="OrthoDB" id="9810297at2"/>
<dbReference type="EC" id="2.1.1.176" evidence="4"/>
<evidence type="ECO:0000256" key="11">
    <source>
        <dbReference type="ARBA" id="ARBA00030399"/>
    </source>
</evidence>
<keyword evidence="8 14" id="KW-0808">Transferase</keyword>
<evidence type="ECO:0000256" key="10">
    <source>
        <dbReference type="ARBA" id="ARBA00022884"/>
    </source>
</evidence>
<keyword evidence="18" id="KW-1185">Reference proteome</keyword>
<dbReference type="PROSITE" id="PS51686">
    <property type="entry name" value="SAM_MT_RSMB_NOP"/>
    <property type="match status" value="1"/>
</dbReference>
<evidence type="ECO:0000256" key="8">
    <source>
        <dbReference type="ARBA" id="ARBA00022679"/>
    </source>
</evidence>
<dbReference type="PRINTS" id="PR02008">
    <property type="entry name" value="RCMTFAMILY"/>
</dbReference>
<evidence type="ECO:0000256" key="2">
    <source>
        <dbReference type="ARBA" id="ARBA00004496"/>
    </source>
</evidence>
<comment type="subcellular location">
    <subcellularLocation>
        <location evidence="2">Cytoplasm</location>
    </subcellularLocation>
</comment>
<evidence type="ECO:0000256" key="13">
    <source>
        <dbReference type="ARBA" id="ARBA00047283"/>
    </source>
</evidence>
<evidence type="ECO:0000256" key="3">
    <source>
        <dbReference type="ARBA" id="ARBA00007494"/>
    </source>
</evidence>
<evidence type="ECO:0000256" key="14">
    <source>
        <dbReference type="PROSITE-ProRule" id="PRU01023"/>
    </source>
</evidence>
<dbReference type="EMBL" id="LN681225">
    <property type="protein sequence ID" value="CEK11878.1"/>
    <property type="molecule type" value="Genomic_DNA"/>
</dbReference>
<dbReference type="Pfam" id="PF01029">
    <property type="entry name" value="NusB"/>
    <property type="match status" value="1"/>
</dbReference>
<evidence type="ECO:0000313" key="17">
    <source>
        <dbReference type="EMBL" id="CEK11878.1"/>
    </source>
</evidence>
<reference evidence="18" key="1">
    <citation type="submission" date="2014-09" db="EMBL/GenBank/DDBJ databases">
        <authorList>
            <person name="Gomez-Valero L."/>
        </authorList>
    </citation>
    <scope>NUCLEOTIDE SEQUENCE [LARGE SCALE GENOMIC DNA]</scope>
    <source>
        <strain evidence="18">ATCC35250</strain>
    </source>
</reference>
<dbReference type="PANTHER" id="PTHR22807">
    <property type="entry name" value="NOP2 YEAST -RELATED NOL1/NOP2/FMU SUN DOMAIN-CONTAINING"/>
    <property type="match status" value="1"/>
</dbReference>
<dbReference type="InterPro" id="IPR018314">
    <property type="entry name" value="RsmB/NOL1/NOP2-like_CS"/>
</dbReference>
<dbReference type="GO" id="GO:0005829">
    <property type="term" value="C:cytosol"/>
    <property type="evidence" value="ECO:0007669"/>
    <property type="project" value="TreeGrafter"/>
</dbReference>
<evidence type="ECO:0000256" key="15">
    <source>
        <dbReference type="SAM" id="Coils"/>
    </source>
</evidence>
<accession>A0A0A8UT02</accession>
<feature type="binding site" evidence="14">
    <location>
        <position position="314"/>
    </location>
    <ligand>
        <name>S-adenosyl-L-methionine</name>
        <dbReference type="ChEBI" id="CHEBI:59789"/>
    </ligand>
</feature>
<dbReference type="Proteomes" id="UP000032803">
    <property type="component" value="Chromosome I"/>
</dbReference>
<dbReference type="InterPro" id="IPR023267">
    <property type="entry name" value="RCMT"/>
</dbReference>
<feature type="coiled-coil region" evidence="15">
    <location>
        <begin position="268"/>
        <end position="295"/>
    </location>
</feature>
<evidence type="ECO:0000259" key="16">
    <source>
        <dbReference type="PROSITE" id="PS51686"/>
    </source>
</evidence>
<keyword evidence="5" id="KW-0963">Cytoplasm</keyword>
<gene>
    <name evidence="17" type="primary">rsmB</name>
    <name evidence="17" type="ORF">LHA_2884</name>
</gene>
<feature type="binding site" evidence="14">
    <location>
        <position position="295"/>
    </location>
    <ligand>
        <name>S-adenosyl-L-methionine</name>
        <dbReference type="ChEBI" id="CHEBI:59789"/>
    </ligand>
</feature>
<keyword evidence="6" id="KW-0698">rRNA processing</keyword>
<comment type="similarity">
    <text evidence="3 14">Belongs to the class I-like SAM-binding methyltransferase superfamily. RsmB/NOP family.</text>
</comment>
<dbReference type="Pfam" id="PF01189">
    <property type="entry name" value="Methyltr_RsmB-F"/>
    <property type="match status" value="1"/>
</dbReference>
<dbReference type="RefSeq" id="WP_045106984.1">
    <property type="nucleotide sequence ID" value="NZ_LN681225.1"/>
</dbReference>
<dbReference type="InterPro" id="IPR029063">
    <property type="entry name" value="SAM-dependent_MTases_sf"/>
</dbReference>
<dbReference type="Gene3D" id="3.30.70.1170">
    <property type="entry name" value="Sun protein, domain 3"/>
    <property type="match status" value="1"/>
</dbReference>
<feature type="domain" description="SAM-dependent MTase RsmB/NOP-type" evidence="16">
    <location>
        <begin position="155"/>
        <end position="425"/>
    </location>
</feature>
<dbReference type="InterPro" id="IPR004573">
    <property type="entry name" value="rRNA_ssu_MeTfrase_B"/>
</dbReference>
<dbReference type="InterPro" id="IPR054728">
    <property type="entry name" value="RsmB-like_ferredoxin"/>
</dbReference>
<keyword evidence="15" id="KW-0175">Coiled coil</keyword>
<feature type="active site" description="Nucleophile" evidence="14">
    <location>
        <position position="367"/>
    </location>
</feature>
<evidence type="ECO:0000256" key="7">
    <source>
        <dbReference type="ARBA" id="ARBA00022603"/>
    </source>
</evidence>
<dbReference type="InterPro" id="IPR049560">
    <property type="entry name" value="MeTrfase_RsmB-F_NOP2_cat"/>
</dbReference>
<dbReference type="NCBIfam" id="TIGR00563">
    <property type="entry name" value="rsmB"/>
    <property type="match status" value="1"/>
</dbReference>
<feature type="binding site" evidence="14">
    <location>
        <begin position="245"/>
        <end position="251"/>
    </location>
    <ligand>
        <name>S-adenosyl-L-methionine</name>
        <dbReference type="ChEBI" id="CHEBI:59789"/>
    </ligand>
</feature>
<dbReference type="PATRIC" id="fig|449.7.peg.1422"/>
<evidence type="ECO:0000256" key="4">
    <source>
        <dbReference type="ARBA" id="ARBA00012140"/>
    </source>
</evidence>
<evidence type="ECO:0000256" key="12">
    <source>
        <dbReference type="ARBA" id="ARBA00031088"/>
    </source>
</evidence>
<dbReference type="AlphaFoldDB" id="A0A0A8UT02"/>
<dbReference type="GO" id="GO:0006355">
    <property type="term" value="P:regulation of DNA-templated transcription"/>
    <property type="evidence" value="ECO:0007669"/>
    <property type="project" value="InterPro"/>
</dbReference>
<comment type="function">
    <text evidence="1">Specifically methylates the cytosine at position 967 (m5C967) of 16S rRNA.</text>
</comment>
<dbReference type="FunFam" id="3.30.70.1170:FF:000002">
    <property type="entry name" value="Ribosomal RNA small subunit methyltransferase B"/>
    <property type="match status" value="1"/>
</dbReference>
<sequence>MKKNERLQALKILTKVVQDKTPLSYLMQTSDLTPFTKEICFGVCRHYFRLQSLADLLLDKQPKAIEVWIAVLMGLYQLHFMQKPDYAVVKETVNLLDQIKKSWAKGLVNAVLRRFCREQNDLLTQLQANDAFVWGHPQWFVERLQKDWPQNWQDILTANDSHPPMSLRVNTTRETRESYLHQLEQAGIDAYPLHYAESGIGLKTPCDVHSLPGFDKGEVSVQDESAQLSVSLLLLQPGLKVLDACCAPGGKTCHILETQPELGVCVALDIDAKRLERVKENLSRLQLQATLLQADAVNPSSWWDGKLFDRILLDAPCSATGVIRRHPDIKLLRTPEEIEAVVKLQLNLLQSLWPLLSPEGLLVYATCSIMKEENEHQIAKFLASHQDCIVMKEDMPWGYNTGYGWQILPEENGGDGFFYSVLKKGNHAN</sequence>
<dbReference type="FunFam" id="3.40.50.150:FF:000022">
    <property type="entry name" value="Ribosomal RNA small subunit methyltransferase B"/>
    <property type="match status" value="1"/>
</dbReference>
<dbReference type="SUPFAM" id="SSF53335">
    <property type="entry name" value="S-adenosyl-L-methionine-dependent methyltransferases"/>
    <property type="match status" value="1"/>
</dbReference>
<dbReference type="GO" id="GO:0003723">
    <property type="term" value="F:RNA binding"/>
    <property type="evidence" value="ECO:0007669"/>
    <property type="project" value="UniProtKB-UniRule"/>
</dbReference>
<dbReference type="PANTHER" id="PTHR22807:SF61">
    <property type="entry name" value="NOL1_NOP2_SUN FAMILY PROTEIN _ ANTITERMINATION NUSB DOMAIN-CONTAINING PROTEIN"/>
    <property type="match status" value="1"/>
</dbReference>
<dbReference type="HOGENOM" id="CLU_005316_0_4_6"/>
<dbReference type="PROSITE" id="PS01153">
    <property type="entry name" value="NOL1_NOP2_SUN"/>
    <property type="match status" value="1"/>
</dbReference>
<dbReference type="NCBIfam" id="NF008149">
    <property type="entry name" value="PRK10901.1"/>
    <property type="match status" value="1"/>
</dbReference>
<dbReference type="STRING" id="449.LHA_2884"/>
<name>A0A0A8UT02_LEGHA</name>
<dbReference type="Gene3D" id="1.10.287.730">
    <property type="entry name" value="Helix hairpin bin"/>
    <property type="match status" value="1"/>
</dbReference>
<dbReference type="GO" id="GO:0070475">
    <property type="term" value="P:rRNA base methylation"/>
    <property type="evidence" value="ECO:0007669"/>
    <property type="project" value="TreeGrafter"/>
</dbReference>
<dbReference type="InterPro" id="IPR006027">
    <property type="entry name" value="NusB_RsmB_TIM44"/>
</dbReference>
<evidence type="ECO:0000256" key="5">
    <source>
        <dbReference type="ARBA" id="ARBA00022490"/>
    </source>
</evidence>
<dbReference type="Gene3D" id="1.10.940.10">
    <property type="entry name" value="NusB-like"/>
    <property type="match status" value="1"/>
</dbReference>
<comment type="catalytic activity">
    <reaction evidence="13">
        <text>cytidine(967) in 16S rRNA + S-adenosyl-L-methionine = 5-methylcytidine(967) in 16S rRNA + S-adenosyl-L-homocysteine + H(+)</text>
        <dbReference type="Rhea" id="RHEA:42748"/>
        <dbReference type="Rhea" id="RHEA-COMP:10219"/>
        <dbReference type="Rhea" id="RHEA-COMP:10220"/>
        <dbReference type="ChEBI" id="CHEBI:15378"/>
        <dbReference type="ChEBI" id="CHEBI:57856"/>
        <dbReference type="ChEBI" id="CHEBI:59789"/>
        <dbReference type="ChEBI" id="CHEBI:74483"/>
        <dbReference type="ChEBI" id="CHEBI:82748"/>
        <dbReference type="EC" id="2.1.1.176"/>
    </reaction>
</comment>
<dbReference type="GO" id="GO:0009383">
    <property type="term" value="F:rRNA (cytosine-C5-)-methyltransferase activity"/>
    <property type="evidence" value="ECO:0007669"/>
    <property type="project" value="TreeGrafter"/>
</dbReference>
<dbReference type="Gene3D" id="3.40.50.150">
    <property type="entry name" value="Vaccinia Virus protein VP39"/>
    <property type="match status" value="1"/>
</dbReference>
<evidence type="ECO:0000256" key="1">
    <source>
        <dbReference type="ARBA" id="ARBA00002724"/>
    </source>
</evidence>
<evidence type="ECO:0000313" key="18">
    <source>
        <dbReference type="Proteomes" id="UP000032803"/>
    </source>
</evidence>
<dbReference type="KEGG" id="lha:LHA_2884"/>
<keyword evidence="9 14" id="KW-0949">S-adenosyl-L-methionine</keyword>
<keyword evidence="10 14" id="KW-0694">RNA-binding</keyword>
<dbReference type="InterPro" id="IPR001678">
    <property type="entry name" value="MeTrfase_RsmB-F_NOP2_dom"/>
</dbReference>
<dbReference type="CDD" id="cd02440">
    <property type="entry name" value="AdoMet_MTases"/>
    <property type="match status" value="1"/>
</dbReference>